<evidence type="ECO:0000256" key="3">
    <source>
        <dbReference type="ARBA" id="ARBA00022475"/>
    </source>
</evidence>
<dbReference type="PANTHER" id="PTHR48063">
    <property type="entry name" value="LRR RECEPTOR-LIKE KINASE"/>
    <property type="match status" value="1"/>
</dbReference>
<evidence type="ECO:0000256" key="5">
    <source>
        <dbReference type="ARBA" id="ARBA00022692"/>
    </source>
</evidence>
<evidence type="ECO:0000256" key="1">
    <source>
        <dbReference type="ARBA" id="ARBA00004251"/>
    </source>
</evidence>
<dbReference type="InterPro" id="IPR003591">
    <property type="entry name" value="Leu-rich_rpt_typical-subtyp"/>
</dbReference>
<dbReference type="Gramene" id="EOY06187">
    <property type="protein sequence ID" value="EOY06187"/>
    <property type="gene ID" value="TCM_021002"/>
</dbReference>
<comment type="subcellular location">
    <subcellularLocation>
        <location evidence="1">Cell membrane</location>
        <topology evidence="1">Single-pass type I membrane protein</topology>
    </subcellularLocation>
</comment>
<keyword evidence="7" id="KW-0677">Repeat</keyword>
<dbReference type="InterPro" id="IPR013210">
    <property type="entry name" value="LRR_N_plant-typ"/>
</dbReference>
<keyword evidence="5 12" id="KW-0812">Transmembrane</keyword>
<evidence type="ECO:0000259" key="14">
    <source>
        <dbReference type="Pfam" id="PF08263"/>
    </source>
</evidence>
<evidence type="ECO:0000256" key="13">
    <source>
        <dbReference type="SAM" id="SignalP"/>
    </source>
</evidence>
<keyword evidence="8 12" id="KW-1133">Transmembrane helix</keyword>
<keyword evidence="11" id="KW-0325">Glycoprotein</keyword>
<dbReference type="Pfam" id="PF13855">
    <property type="entry name" value="LRR_8"/>
    <property type="match status" value="3"/>
</dbReference>
<keyword evidence="9 12" id="KW-0472">Membrane</keyword>
<evidence type="ECO:0000256" key="12">
    <source>
        <dbReference type="SAM" id="Phobius"/>
    </source>
</evidence>
<proteinExistence type="inferred from homology"/>
<feature type="chain" id="PRO_5001601780" evidence="13">
    <location>
        <begin position="19"/>
        <end position="715"/>
    </location>
</feature>
<feature type="transmembrane region" description="Helical" evidence="12">
    <location>
        <begin position="672"/>
        <end position="694"/>
    </location>
</feature>
<keyword evidence="4" id="KW-0433">Leucine-rich repeat</keyword>
<dbReference type="InterPro" id="IPR032675">
    <property type="entry name" value="LRR_dom_sf"/>
</dbReference>
<evidence type="ECO:0000256" key="6">
    <source>
        <dbReference type="ARBA" id="ARBA00022729"/>
    </source>
</evidence>
<dbReference type="AlphaFoldDB" id="A0A061EPB9"/>
<dbReference type="eggNOG" id="KOG0619">
    <property type="taxonomic scope" value="Eukaryota"/>
</dbReference>
<dbReference type="InterPro" id="IPR001611">
    <property type="entry name" value="Leu-rich_rpt"/>
</dbReference>
<keyword evidence="3" id="KW-1003">Cell membrane</keyword>
<dbReference type="Proteomes" id="UP000026915">
    <property type="component" value="Chromosome 4"/>
</dbReference>
<evidence type="ECO:0000256" key="2">
    <source>
        <dbReference type="ARBA" id="ARBA00009592"/>
    </source>
</evidence>
<dbReference type="Pfam" id="PF00560">
    <property type="entry name" value="LRR_1"/>
    <property type="match status" value="5"/>
</dbReference>
<dbReference type="Gene3D" id="3.80.10.10">
    <property type="entry name" value="Ribonuclease Inhibitor"/>
    <property type="match status" value="3"/>
</dbReference>
<accession>A0A061EPB9</accession>
<dbReference type="Pfam" id="PF08263">
    <property type="entry name" value="LRRNT_2"/>
    <property type="match status" value="1"/>
</dbReference>
<keyword evidence="6 13" id="KW-0732">Signal</keyword>
<keyword evidence="10" id="KW-0675">Receptor</keyword>
<dbReference type="PANTHER" id="PTHR48063:SF112">
    <property type="entry name" value="RECEPTOR LIKE PROTEIN 30-LIKE"/>
    <property type="match status" value="1"/>
</dbReference>
<dbReference type="FunFam" id="3.80.10.10:FF:000213">
    <property type="entry name" value="Tyrosine-sulfated glycopeptide receptor 1"/>
    <property type="match status" value="1"/>
</dbReference>
<evidence type="ECO:0000256" key="4">
    <source>
        <dbReference type="ARBA" id="ARBA00022614"/>
    </source>
</evidence>
<name>A0A061EPB9_THECC</name>
<dbReference type="OMA" id="WASEECC"/>
<evidence type="ECO:0000313" key="15">
    <source>
        <dbReference type="EMBL" id="EOY06187.1"/>
    </source>
</evidence>
<feature type="signal peptide" evidence="13">
    <location>
        <begin position="1"/>
        <end position="18"/>
    </location>
</feature>
<dbReference type="SMART" id="SM00369">
    <property type="entry name" value="LRR_TYP"/>
    <property type="match status" value="10"/>
</dbReference>
<evidence type="ECO:0000256" key="8">
    <source>
        <dbReference type="ARBA" id="ARBA00022989"/>
    </source>
</evidence>
<dbReference type="PROSITE" id="PS51450">
    <property type="entry name" value="LRR"/>
    <property type="match status" value="1"/>
</dbReference>
<dbReference type="InterPro" id="IPR046956">
    <property type="entry name" value="RLP23-like"/>
</dbReference>
<evidence type="ECO:0000256" key="9">
    <source>
        <dbReference type="ARBA" id="ARBA00023136"/>
    </source>
</evidence>
<dbReference type="PRINTS" id="PR00019">
    <property type="entry name" value="LEURICHRPT"/>
</dbReference>
<comment type="similarity">
    <text evidence="2">Belongs to the RLP family.</text>
</comment>
<protein>
    <submittedName>
        <fullName evidence="15">Disease resistance family protein / LRR family protein, putative</fullName>
    </submittedName>
</protein>
<evidence type="ECO:0000256" key="11">
    <source>
        <dbReference type="ARBA" id="ARBA00023180"/>
    </source>
</evidence>
<sequence>MSIILMLLFFSLVTVNISFNEGCIESERQALFMFKQDLINHTNRLASWTLDEDCCDWVGVVCDNVTGHVLQLHLRNPLSSPADLYASDADHEAFERSKLRGKINPSLLELKHLSYLDLSNNAFEGIPIPKFLGSVESLRYLNLSRAGFKGLVPHQLGNLSSLQILDLHADHDHLSVANLQWLSGLSSLEHLDLCNVILTEVSNWLKVLNTLPSLQKLYMSGCQLPQVSPPTNLNLSSLAILDLSFNSLENTWVDWIFQIKSLVSLDLSCNSFRGCIFDGLKNMTSLTHLDLSFNTFNSSIPDWLYNLNSLQFLSLIGNNLQGLISSAVGNMSSAVSLDFSRNELEGKIPRSMGNLCNLKSIDYSDLNNNNLTGRIPNSMGILQSLQLLHLNGNHLSGEIPLSLKNCTYLMLLDFDDNEFHGHIPKWLGHDVPKLEVLILRSNKFSGYIPDQLCGLDSLQVLDLAYNNLFGSLPRCLSNFSAMVKTSGTTETYASLAASMWSGRFFENTILSRTFVASIMMKGQMLEYSTTLDLVRSIDFSNNNLSGEIPVEVTNLLGLRSLNLSHNLLTGTIPKNIGLMGTLESVDFSLNKLSGPIPESMSTLTFLNHLNLSYNNLIGQIPSSTQLQSLEPSNFVGNQLCGLPLPNKCFANGTIQTTRNRRGENDKGFVTDWFRFGMAYGFVIGFWSVFLPLVIDRRRWRSLYALFTFQKNLGNR</sequence>
<feature type="domain" description="Leucine-rich repeat-containing N-terminal plant-type" evidence="14">
    <location>
        <begin position="25"/>
        <end position="63"/>
    </location>
</feature>
<evidence type="ECO:0000256" key="7">
    <source>
        <dbReference type="ARBA" id="ARBA00022737"/>
    </source>
</evidence>
<gene>
    <name evidence="15" type="ORF">TCM_021002</name>
</gene>
<dbReference type="FunFam" id="3.80.10.10:FF:000041">
    <property type="entry name" value="LRR receptor-like serine/threonine-protein kinase ERECTA"/>
    <property type="match status" value="1"/>
</dbReference>
<dbReference type="EMBL" id="CM001882">
    <property type="protein sequence ID" value="EOY06187.1"/>
    <property type="molecule type" value="Genomic_DNA"/>
</dbReference>
<dbReference type="InParanoid" id="A0A061EPB9"/>
<reference evidence="15 16" key="1">
    <citation type="journal article" date="2013" name="Genome Biol.">
        <title>The genome sequence of the most widely cultivated cacao type and its use to identify candidate genes regulating pod color.</title>
        <authorList>
            <person name="Motamayor J.C."/>
            <person name="Mockaitis K."/>
            <person name="Schmutz J."/>
            <person name="Haiminen N."/>
            <person name="Iii D.L."/>
            <person name="Cornejo O."/>
            <person name="Findley S.D."/>
            <person name="Zheng P."/>
            <person name="Utro F."/>
            <person name="Royaert S."/>
            <person name="Saski C."/>
            <person name="Jenkins J."/>
            <person name="Podicheti R."/>
            <person name="Zhao M."/>
            <person name="Scheffler B.E."/>
            <person name="Stack J.C."/>
            <person name="Feltus F.A."/>
            <person name="Mustiga G.M."/>
            <person name="Amores F."/>
            <person name="Phillips W."/>
            <person name="Marelli J.P."/>
            <person name="May G.D."/>
            <person name="Shapiro H."/>
            <person name="Ma J."/>
            <person name="Bustamante C.D."/>
            <person name="Schnell R.J."/>
            <person name="Main D."/>
            <person name="Gilbert D."/>
            <person name="Parida L."/>
            <person name="Kuhn D.N."/>
        </authorList>
    </citation>
    <scope>NUCLEOTIDE SEQUENCE [LARGE SCALE GENOMIC DNA]</scope>
    <source>
        <strain evidence="16">cv. Matina 1-6</strain>
    </source>
</reference>
<evidence type="ECO:0000256" key="10">
    <source>
        <dbReference type="ARBA" id="ARBA00023170"/>
    </source>
</evidence>
<dbReference type="SUPFAM" id="SSF52058">
    <property type="entry name" value="L domain-like"/>
    <property type="match status" value="2"/>
</dbReference>
<dbReference type="HOGENOM" id="CLU_000288_18_3_1"/>
<dbReference type="GO" id="GO:0005886">
    <property type="term" value="C:plasma membrane"/>
    <property type="evidence" value="ECO:0007669"/>
    <property type="project" value="UniProtKB-SubCell"/>
</dbReference>
<keyword evidence="16" id="KW-1185">Reference proteome</keyword>
<organism evidence="15 16">
    <name type="scientific">Theobroma cacao</name>
    <name type="common">Cacao</name>
    <name type="synonym">Cocoa</name>
    <dbReference type="NCBI Taxonomy" id="3641"/>
    <lineage>
        <taxon>Eukaryota</taxon>
        <taxon>Viridiplantae</taxon>
        <taxon>Streptophyta</taxon>
        <taxon>Embryophyta</taxon>
        <taxon>Tracheophyta</taxon>
        <taxon>Spermatophyta</taxon>
        <taxon>Magnoliopsida</taxon>
        <taxon>eudicotyledons</taxon>
        <taxon>Gunneridae</taxon>
        <taxon>Pentapetalae</taxon>
        <taxon>rosids</taxon>
        <taxon>malvids</taxon>
        <taxon>Malvales</taxon>
        <taxon>Malvaceae</taxon>
        <taxon>Byttnerioideae</taxon>
        <taxon>Theobroma</taxon>
    </lineage>
</organism>
<evidence type="ECO:0000313" key="16">
    <source>
        <dbReference type="Proteomes" id="UP000026915"/>
    </source>
</evidence>